<protein>
    <recommendedName>
        <fullName evidence="3">DUF2281 domain-containing protein</fullName>
    </recommendedName>
</protein>
<sequence length="89" mass="9901">MDNSSVEDIEPAVLTSVAELQRQLNDLIEQLSPEKLQVAADFVAYLANAESEAATQELLEIPGLLERIKQNQATPKADYTSWRTLRSDV</sequence>
<dbReference type="KEGG" id="hbq:QI031_22725"/>
<evidence type="ECO:0000313" key="2">
    <source>
        <dbReference type="Proteomes" id="UP001223520"/>
    </source>
</evidence>
<evidence type="ECO:0008006" key="3">
    <source>
        <dbReference type="Google" id="ProtNLM"/>
    </source>
</evidence>
<dbReference type="Proteomes" id="UP001223520">
    <property type="component" value="Chromosome"/>
</dbReference>
<reference evidence="1 2" key="1">
    <citation type="journal article" date="2023" name="Limnol Oceanogr Lett">
        <title>Environmental adaptations by the intertidal Antarctic cyanobacterium Halotia branconii CENA392 as revealed using long-read genome sequencing.</title>
        <authorList>
            <person name="Dextro R.B."/>
            <person name="Delbaje E."/>
            <person name="Freitas P.N.N."/>
            <person name="Geraldes V."/>
            <person name="Pinto E."/>
            <person name="Long P.F."/>
            <person name="Fiore M.F."/>
        </authorList>
    </citation>
    <scope>NUCLEOTIDE SEQUENCE [LARGE SCALE GENOMIC DNA]</scope>
    <source>
        <strain evidence="1 2">CENA392</strain>
    </source>
</reference>
<proteinExistence type="predicted"/>
<accession>A0AAJ6NQ59</accession>
<dbReference type="EMBL" id="CP124543">
    <property type="protein sequence ID" value="WGV24560.1"/>
    <property type="molecule type" value="Genomic_DNA"/>
</dbReference>
<name>A0AAJ6NQ59_9CYAN</name>
<dbReference type="RefSeq" id="WP_281481880.1">
    <property type="nucleotide sequence ID" value="NZ_CP124543.1"/>
</dbReference>
<dbReference type="AlphaFoldDB" id="A0AAJ6NQ59"/>
<organism evidence="1 2">
    <name type="scientific">Halotia branconii CENA392</name>
    <dbReference type="NCBI Taxonomy" id="1539056"/>
    <lineage>
        <taxon>Bacteria</taxon>
        <taxon>Bacillati</taxon>
        <taxon>Cyanobacteriota</taxon>
        <taxon>Cyanophyceae</taxon>
        <taxon>Nostocales</taxon>
        <taxon>Nodulariaceae</taxon>
        <taxon>Halotia</taxon>
    </lineage>
</organism>
<keyword evidence="2" id="KW-1185">Reference proteome</keyword>
<gene>
    <name evidence="1" type="ORF">QI031_22725</name>
</gene>
<evidence type="ECO:0000313" key="1">
    <source>
        <dbReference type="EMBL" id="WGV24560.1"/>
    </source>
</evidence>